<dbReference type="AlphaFoldDB" id="A0A5C2RSB4"/>
<keyword evidence="3" id="KW-1185">Reference proteome</keyword>
<evidence type="ECO:0000256" key="1">
    <source>
        <dbReference type="SAM" id="MobiDB-lite"/>
    </source>
</evidence>
<dbReference type="Proteomes" id="UP000313359">
    <property type="component" value="Unassembled WGS sequence"/>
</dbReference>
<organism evidence="2 3">
    <name type="scientific">Lentinus tigrinus ALCF2SS1-6</name>
    <dbReference type="NCBI Taxonomy" id="1328759"/>
    <lineage>
        <taxon>Eukaryota</taxon>
        <taxon>Fungi</taxon>
        <taxon>Dikarya</taxon>
        <taxon>Basidiomycota</taxon>
        <taxon>Agaricomycotina</taxon>
        <taxon>Agaricomycetes</taxon>
        <taxon>Polyporales</taxon>
        <taxon>Polyporaceae</taxon>
        <taxon>Lentinus</taxon>
    </lineage>
</organism>
<protein>
    <submittedName>
        <fullName evidence="2">Uncharacterized protein</fullName>
    </submittedName>
</protein>
<feature type="compositionally biased region" description="Basic and acidic residues" evidence="1">
    <location>
        <begin position="506"/>
        <end position="527"/>
    </location>
</feature>
<evidence type="ECO:0000313" key="2">
    <source>
        <dbReference type="EMBL" id="RPD54493.1"/>
    </source>
</evidence>
<reference evidence="2" key="1">
    <citation type="journal article" date="2018" name="Genome Biol. Evol.">
        <title>Genomics and development of Lentinus tigrinus, a white-rot wood-decaying mushroom with dimorphic fruiting bodies.</title>
        <authorList>
            <person name="Wu B."/>
            <person name="Xu Z."/>
            <person name="Knudson A."/>
            <person name="Carlson A."/>
            <person name="Chen N."/>
            <person name="Kovaka S."/>
            <person name="LaButti K."/>
            <person name="Lipzen A."/>
            <person name="Pennachio C."/>
            <person name="Riley R."/>
            <person name="Schakwitz W."/>
            <person name="Umezawa K."/>
            <person name="Ohm R.A."/>
            <person name="Grigoriev I.V."/>
            <person name="Nagy L.G."/>
            <person name="Gibbons J."/>
            <person name="Hibbett D."/>
        </authorList>
    </citation>
    <scope>NUCLEOTIDE SEQUENCE [LARGE SCALE GENOMIC DNA]</scope>
    <source>
        <strain evidence="2">ALCF2SS1-6</strain>
    </source>
</reference>
<accession>A0A5C2RSB4</accession>
<feature type="region of interest" description="Disordered" evidence="1">
    <location>
        <begin position="472"/>
        <end position="527"/>
    </location>
</feature>
<evidence type="ECO:0000313" key="3">
    <source>
        <dbReference type="Proteomes" id="UP000313359"/>
    </source>
</evidence>
<name>A0A5C2RSB4_9APHY</name>
<feature type="compositionally biased region" description="Basic residues" evidence="1">
    <location>
        <begin position="489"/>
        <end position="499"/>
    </location>
</feature>
<proteinExistence type="predicted"/>
<sequence>MLSSVKSTTGVSYASPDGSAVAAMIPETIMPSLQPAGKCREATGYQWKKGTRQKKKSEVVANVLLLPVELWHSVIDAVYYHDIQGGSTDYRRSLQAVRSCGLICRAWWPRARPWIFNTILLEDVDTLYKFSALLSHTPAVAVYVQKLYMSGDRLHSPRSVVTFLPHALDTRLPNLISIVIVCPPAIRVPLRKSLAPCMLPIHPRFPLSFSRLSGQLSYLHLERVIFPSFADFSRTLQSLFHITTFICIEVRWRSQRPLLPSAASESALSISPRHMKLRNLEHLRVQDIETGRDMMNALLSTIGLSLSCLDISLPLTSVMRVATFIGHCNIRILKLRLEAQDLGFRVAHYNAFEPIMRSWISTSNTSLRLELLHLPSHSGTRELFFGLLNQIVHLTAVLATDKQGCGTIIDIVVHIKDRIPYQSWWREQLTKCSSMASYRLSRLRLMLDFQSTEESIWFSTVLSLTTSLPGLPRSIDGDGPSETVEGRRRSPRRLLRRRLSAGGEGDDAKIADGHLEERTQASKDMDT</sequence>
<dbReference type="EMBL" id="ML122305">
    <property type="protein sequence ID" value="RPD54493.1"/>
    <property type="molecule type" value="Genomic_DNA"/>
</dbReference>
<gene>
    <name evidence="2" type="ORF">L227DRAFT_580487</name>
</gene>